<sequence length="606" mass="65868">MNRFHTLSAARREPEAGPGALSSLLWATLAGLLIPCVVLVVGLISLLLESRELRQASARLGANLYIQLPASFVDQPPLVQLTQLTSLAFAMAVVLSVAVWRHRRLADRRAAAITKALHQKVLKQSVRRAELEGAAAQSLNAQKLIGRHLPAVQAGLSFWYRSMPRSLFLLLGCVVLALLVHIWLAVVAVISGVMVWRMYRFVRGSDLDEVGRWELPQLRAQMAALVGRAPKMARLRAQGIAEASFQHELDQLYQKLREKDAERARVWPLMFLAASAAIAIMVIGLGLNLLETEAGLSLSSAVVLGLSLAGAVTGVWRLQSLGKKLRDSGTACDAVYSYLRRSDEATPSEQRVGLAGLRDGVEFRDVTLVDSHGQPILNHITTEFTPQSLVTLLGTDSVSPQAMVELLMGFGRPGSGEVRIDGLRLLEVHPASLAKNVMWIEPSGPLWDGTIEENLAAGSGGTISNADIVDALREVDVYDQIQRLPEGLSTYATVEGVSLSTEATYGIGLARALLHRPPILLVGEPPAPNAQLADDPCLKAIKKLVDQGSLVVMLPRRLQTLRTADRVILLNGPNLAGEGKHSDLLADSDLYRHLNYLLFNPYRPGR</sequence>
<evidence type="ECO:0000313" key="7">
    <source>
        <dbReference type="EMBL" id="QEG01215.1"/>
    </source>
</evidence>
<dbReference type="EMBL" id="CP036264">
    <property type="protein sequence ID" value="QEG01215.1"/>
    <property type="molecule type" value="Genomic_DNA"/>
</dbReference>
<dbReference type="SUPFAM" id="SSF52540">
    <property type="entry name" value="P-loop containing nucleoside triphosphate hydrolases"/>
    <property type="match status" value="1"/>
</dbReference>
<dbReference type="InterPro" id="IPR003439">
    <property type="entry name" value="ABC_transporter-like_ATP-bd"/>
</dbReference>
<gene>
    <name evidence="7" type="ORF">Mal15_52910</name>
</gene>
<keyword evidence="3 5" id="KW-1133">Transmembrane helix</keyword>
<keyword evidence="4 5" id="KW-0472">Membrane</keyword>
<accession>A0A5B9MNH7</accession>
<dbReference type="PROSITE" id="PS50893">
    <property type="entry name" value="ABC_TRANSPORTER_2"/>
    <property type="match status" value="1"/>
</dbReference>
<feature type="transmembrane region" description="Helical" evidence="5">
    <location>
        <begin position="167"/>
        <end position="196"/>
    </location>
</feature>
<dbReference type="PANTHER" id="PTHR43394">
    <property type="entry name" value="ATP-DEPENDENT PERMEASE MDL1, MITOCHONDRIAL"/>
    <property type="match status" value="1"/>
</dbReference>
<feature type="transmembrane region" description="Helical" evidence="5">
    <location>
        <begin position="266"/>
        <end position="290"/>
    </location>
</feature>
<dbReference type="Gene3D" id="3.40.50.300">
    <property type="entry name" value="P-loop containing nucleotide triphosphate hydrolases"/>
    <property type="match status" value="1"/>
</dbReference>
<organism evidence="7 8">
    <name type="scientific">Stieleria maiorica</name>
    <dbReference type="NCBI Taxonomy" id="2795974"/>
    <lineage>
        <taxon>Bacteria</taxon>
        <taxon>Pseudomonadati</taxon>
        <taxon>Planctomycetota</taxon>
        <taxon>Planctomycetia</taxon>
        <taxon>Pirellulales</taxon>
        <taxon>Pirellulaceae</taxon>
        <taxon>Stieleria</taxon>
    </lineage>
</organism>
<dbReference type="SUPFAM" id="SSF90123">
    <property type="entry name" value="ABC transporter transmembrane region"/>
    <property type="match status" value="1"/>
</dbReference>
<protein>
    <submittedName>
        <fullName evidence="7">Multidrug export ATP-binding/permease protein</fullName>
        <ecNumber evidence="7">3.6.3.-</ecNumber>
    </submittedName>
</protein>
<dbReference type="AlphaFoldDB" id="A0A5B9MNH7"/>
<keyword evidence="8" id="KW-1185">Reference proteome</keyword>
<feature type="domain" description="ABC transporter" evidence="6">
    <location>
        <begin position="361"/>
        <end position="597"/>
    </location>
</feature>
<evidence type="ECO:0000256" key="1">
    <source>
        <dbReference type="ARBA" id="ARBA00004651"/>
    </source>
</evidence>
<keyword evidence="7" id="KW-0067">ATP-binding</keyword>
<dbReference type="KEGG" id="smam:Mal15_52910"/>
<dbReference type="GO" id="GO:0005524">
    <property type="term" value="F:ATP binding"/>
    <property type="evidence" value="ECO:0007669"/>
    <property type="project" value="UniProtKB-KW"/>
</dbReference>
<evidence type="ECO:0000313" key="8">
    <source>
        <dbReference type="Proteomes" id="UP000321353"/>
    </source>
</evidence>
<dbReference type="Gene3D" id="1.20.1560.10">
    <property type="entry name" value="ABC transporter type 1, transmembrane domain"/>
    <property type="match status" value="1"/>
</dbReference>
<feature type="transmembrane region" description="Helical" evidence="5">
    <location>
        <begin position="296"/>
        <end position="316"/>
    </location>
</feature>
<dbReference type="EC" id="3.6.3.-" evidence="7"/>
<dbReference type="InterPro" id="IPR039421">
    <property type="entry name" value="Type_1_exporter"/>
</dbReference>
<name>A0A5B9MNH7_9BACT</name>
<evidence type="ECO:0000256" key="3">
    <source>
        <dbReference type="ARBA" id="ARBA00022989"/>
    </source>
</evidence>
<dbReference type="InterPro" id="IPR027417">
    <property type="entry name" value="P-loop_NTPase"/>
</dbReference>
<dbReference type="InterPro" id="IPR036640">
    <property type="entry name" value="ABC1_TM_sf"/>
</dbReference>
<evidence type="ECO:0000259" key="6">
    <source>
        <dbReference type="PROSITE" id="PS50893"/>
    </source>
</evidence>
<dbReference type="PANTHER" id="PTHR43394:SF1">
    <property type="entry name" value="ATP-BINDING CASSETTE SUB-FAMILY B MEMBER 10, MITOCHONDRIAL"/>
    <property type="match status" value="1"/>
</dbReference>
<proteinExistence type="predicted"/>
<keyword evidence="7" id="KW-0378">Hydrolase</keyword>
<dbReference type="GO" id="GO:0015421">
    <property type="term" value="F:ABC-type oligopeptide transporter activity"/>
    <property type="evidence" value="ECO:0007669"/>
    <property type="project" value="TreeGrafter"/>
</dbReference>
<feature type="transmembrane region" description="Helical" evidence="5">
    <location>
        <begin position="24"/>
        <end position="48"/>
    </location>
</feature>
<feature type="transmembrane region" description="Helical" evidence="5">
    <location>
        <begin position="81"/>
        <end position="100"/>
    </location>
</feature>
<reference evidence="7 8" key="1">
    <citation type="submission" date="2019-02" db="EMBL/GenBank/DDBJ databases">
        <title>Planctomycetal bacteria perform biofilm scaping via a novel small molecule.</title>
        <authorList>
            <person name="Jeske O."/>
            <person name="Boedeker C."/>
            <person name="Wiegand S."/>
            <person name="Breitling P."/>
            <person name="Kallscheuer N."/>
            <person name="Jogler M."/>
            <person name="Rohde M."/>
            <person name="Petersen J."/>
            <person name="Medema M.H."/>
            <person name="Surup F."/>
            <person name="Jogler C."/>
        </authorList>
    </citation>
    <scope>NUCLEOTIDE SEQUENCE [LARGE SCALE GENOMIC DNA]</scope>
    <source>
        <strain evidence="7 8">Mal15</strain>
    </source>
</reference>
<keyword evidence="7" id="KW-0547">Nucleotide-binding</keyword>
<evidence type="ECO:0000256" key="5">
    <source>
        <dbReference type="SAM" id="Phobius"/>
    </source>
</evidence>
<dbReference type="Proteomes" id="UP000321353">
    <property type="component" value="Chromosome"/>
</dbReference>
<comment type="subcellular location">
    <subcellularLocation>
        <location evidence="1">Cell membrane</location>
        <topology evidence="1">Multi-pass membrane protein</topology>
    </subcellularLocation>
</comment>
<dbReference type="GO" id="GO:0005886">
    <property type="term" value="C:plasma membrane"/>
    <property type="evidence" value="ECO:0007669"/>
    <property type="project" value="UniProtKB-SubCell"/>
</dbReference>
<evidence type="ECO:0000256" key="2">
    <source>
        <dbReference type="ARBA" id="ARBA00022692"/>
    </source>
</evidence>
<dbReference type="RefSeq" id="WP_147870318.1">
    <property type="nucleotide sequence ID" value="NZ_CP036264.1"/>
</dbReference>
<dbReference type="GO" id="GO:0016887">
    <property type="term" value="F:ATP hydrolysis activity"/>
    <property type="evidence" value="ECO:0007669"/>
    <property type="project" value="InterPro"/>
</dbReference>
<keyword evidence="2 5" id="KW-0812">Transmembrane</keyword>
<evidence type="ECO:0000256" key="4">
    <source>
        <dbReference type="ARBA" id="ARBA00023136"/>
    </source>
</evidence>